<evidence type="ECO:0000313" key="1">
    <source>
        <dbReference type="EMBL" id="QTD49978.1"/>
    </source>
</evidence>
<evidence type="ECO:0000313" key="2">
    <source>
        <dbReference type="Proteomes" id="UP000663929"/>
    </source>
</evidence>
<dbReference type="PANTHER" id="PTHR43737:SF1">
    <property type="entry name" value="DUF1501 DOMAIN-CONTAINING PROTEIN"/>
    <property type="match status" value="1"/>
</dbReference>
<dbReference type="EMBL" id="CP071793">
    <property type="protein sequence ID" value="QTD49978.1"/>
    <property type="molecule type" value="Genomic_DNA"/>
</dbReference>
<dbReference type="RefSeq" id="WP_237379609.1">
    <property type="nucleotide sequence ID" value="NZ_CP071793.1"/>
</dbReference>
<dbReference type="InterPro" id="IPR010869">
    <property type="entry name" value="DUF1501"/>
</dbReference>
<dbReference type="Pfam" id="PF07394">
    <property type="entry name" value="DUF1501"/>
    <property type="match status" value="1"/>
</dbReference>
<dbReference type="AlphaFoldDB" id="A0A8A4TM65"/>
<keyword evidence="2" id="KW-1185">Reference proteome</keyword>
<dbReference type="Proteomes" id="UP000663929">
    <property type="component" value="Chromosome"/>
</dbReference>
<gene>
    <name evidence="1" type="ORF">J3U87_30720</name>
</gene>
<sequence>MDRRDFLGGLARTLGAGAALSFLSTNQLGAVTSPRTWRPAHTTHGAKNTRNSARNLVFLLLDGGASHVDTFDLKLHRSTPTLLGAENIGGLMWPSGIMPKLSKLTDRFSLVRSLTAIEAVHERAIYHLTTGHRQDASRIDEIPHIASVMSFKLADQRRAGDTLPTAVRFGFTLADNGFFPIEDRGLTLDERGQMENLQHFIEQPEARFGMLNDLLAEIPDGENARAQRIRVQRQAQRLMNDRELHALLGAVNEEEFETEDENYSSAFRAQAEAVVRLLDADKGTRVIQMALGGWDHHDNIYAQGALPELAGALDEGLAHLITGLEAKPAKSGTGTLLDETLIVVAGEFGRTTGDLNGSAGRDHYPYAMSALFAGGGVRPGRVIGSTSAVGDYVLDQGWSHNRLMGIGDLLATLYSAVGVDWTESFTDTPSGRLYEIVPTVRTGQLYEIDGLFA</sequence>
<dbReference type="PANTHER" id="PTHR43737">
    <property type="entry name" value="BLL7424 PROTEIN"/>
    <property type="match status" value="1"/>
</dbReference>
<reference evidence="1" key="1">
    <citation type="submission" date="2021-03" db="EMBL/GenBank/DDBJ databases">
        <title>Acanthopleuribacteraceae sp. M133.</title>
        <authorList>
            <person name="Wang G."/>
        </authorList>
    </citation>
    <scope>NUCLEOTIDE SEQUENCE</scope>
    <source>
        <strain evidence="1">M133</strain>
    </source>
</reference>
<dbReference type="InterPro" id="IPR017850">
    <property type="entry name" value="Alkaline_phosphatase_core_sf"/>
</dbReference>
<dbReference type="SUPFAM" id="SSF53649">
    <property type="entry name" value="Alkaline phosphatase-like"/>
    <property type="match status" value="1"/>
</dbReference>
<proteinExistence type="predicted"/>
<accession>A0A8A4TM65</accession>
<organism evidence="1 2">
    <name type="scientific">Sulfidibacter corallicola</name>
    <dbReference type="NCBI Taxonomy" id="2818388"/>
    <lineage>
        <taxon>Bacteria</taxon>
        <taxon>Pseudomonadati</taxon>
        <taxon>Acidobacteriota</taxon>
        <taxon>Holophagae</taxon>
        <taxon>Acanthopleuribacterales</taxon>
        <taxon>Acanthopleuribacteraceae</taxon>
        <taxon>Sulfidibacter</taxon>
    </lineage>
</organism>
<name>A0A8A4TM65_SULCO</name>
<dbReference type="KEGG" id="scor:J3U87_30720"/>
<protein>
    <submittedName>
        <fullName evidence="1">DUF1501 domain-containing protein</fullName>
    </submittedName>
</protein>